<sequence>MKLQDFLGKDEKWSFDAIAEDADLARQIQILLISLGLLEPPADGKFGPVSVISLKKFQELIRTEENGFLGAVTAKKLIETKIDDLPKPPLKLGNDIASRIVNQHYGFDFPRNDIRLASAGCLVGRTRNGHRNFMAILKQDRHYVANHKYTFYTTVIPSDDLLIGLTQKLLKSLISRTAKTPRAPRIRRVCVSPN</sequence>
<dbReference type="Pfam" id="PF01471">
    <property type="entry name" value="PG_binding_1"/>
    <property type="match status" value="1"/>
</dbReference>
<comment type="caution">
    <text evidence="2">The sequence shown here is derived from an EMBL/GenBank/DDBJ whole genome shotgun (WGS) entry which is preliminary data.</text>
</comment>
<dbReference type="EMBL" id="BDUD01000001">
    <property type="protein sequence ID" value="GBG19249.1"/>
    <property type="molecule type" value="Genomic_DNA"/>
</dbReference>
<name>A0A2R5FMK2_NOSCO</name>
<dbReference type="InterPro" id="IPR002477">
    <property type="entry name" value="Peptidoglycan-bd-like"/>
</dbReference>
<protein>
    <submittedName>
        <fullName evidence="2">Peptidoglycan binding domain-containing protein</fullName>
    </submittedName>
</protein>
<dbReference type="Gene3D" id="1.10.101.10">
    <property type="entry name" value="PGBD-like superfamily/PGBD"/>
    <property type="match status" value="1"/>
</dbReference>
<reference evidence="2 3" key="1">
    <citation type="submission" date="2017-06" db="EMBL/GenBank/DDBJ databases">
        <title>Genome sequencing of cyanobaciteial culture collection at National Institute for Environmental Studies (NIES).</title>
        <authorList>
            <person name="Hirose Y."/>
            <person name="Shimura Y."/>
            <person name="Fujisawa T."/>
            <person name="Nakamura Y."/>
            <person name="Kawachi M."/>
        </authorList>
    </citation>
    <scope>NUCLEOTIDE SEQUENCE [LARGE SCALE GENOMIC DNA]</scope>
    <source>
        <strain evidence="2 3">NIES-4072</strain>
    </source>
</reference>
<keyword evidence="3" id="KW-1185">Reference proteome</keyword>
<dbReference type="SUPFAM" id="SSF47090">
    <property type="entry name" value="PGBD-like"/>
    <property type="match status" value="1"/>
</dbReference>
<feature type="domain" description="Peptidoglycan binding-like" evidence="1">
    <location>
        <begin position="25"/>
        <end position="77"/>
    </location>
</feature>
<proteinExistence type="predicted"/>
<dbReference type="InterPro" id="IPR036365">
    <property type="entry name" value="PGBD-like_sf"/>
</dbReference>
<dbReference type="Proteomes" id="UP000245124">
    <property type="component" value="Unassembled WGS sequence"/>
</dbReference>
<dbReference type="AlphaFoldDB" id="A0A2R5FMK2"/>
<accession>A0A2R5FMK2</accession>
<evidence type="ECO:0000313" key="3">
    <source>
        <dbReference type="Proteomes" id="UP000245124"/>
    </source>
</evidence>
<evidence type="ECO:0000313" key="2">
    <source>
        <dbReference type="EMBL" id="GBG19249.1"/>
    </source>
</evidence>
<dbReference type="InterPro" id="IPR036366">
    <property type="entry name" value="PGBDSf"/>
</dbReference>
<gene>
    <name evidence="2" type="ORF">NIES4072_29160</name>
</gene>
<organism evidence="2 3">
    <name type="scientific">Nostoc commune NIES-4072</name>
    <dbReference type="NCBI Taxonomy" id="2005467"/>
    <lineage>
        <taxon>Bacteria</taxon>
        <taxon>Bacillati</taxon>
        <taxon>Cyanobacteriota</taxon>
        <taxon>Cyanophyceae</taxon>
        <taxon>Nostocales</taxon>
        <taxon>Nostocaceae</taxon>
        <taxon>Nostoc</taxon>
    </lineage>
</organism>
<evidence type="ECO:0000259" key="1">
    <source>
        <dbReference type="Pfam" id="PF01471"/>
    </source>
</evidence>